<dbReference type="Gene3D" id="2.30.110.10">
    <property type="entry name" value="Electron Transport, Fmn-binding Protein, Chain A"/>
    <property type="match status" value="1"/>
</dbReference>
<dbReference type="AlphaFoldDB" id="A0A7C9MCT3"/>
<dbReference type="SUPFAM" id="SSF50475">
    <property type="entry name" value="FMN-binding split barrel"/>
    <property type="match status" value="1"/>
</dbReference>
<dbReference type="RefSeq" id="WP_160763647.1">
    <property type="nucleotide sequence ID" value="NZ_WUPT01000001.1"/>
</dbReference>
<dbReference type="InterPro" id="IPR012349">
    <property type="entry name" value="Split_barrel_FMN-bd"/>
</dbReference>
<feature type="domain" description="General stress protein FMN-binding split barrel" evidence="1">
    <location>
        <begin position="9"/>
        <end position="149"/>
    </location>
</feature>
<accession>A0A7C9MCT3</accession>
<proteinExistence type="predicted"/>
<evidence type="ECO:0000313" key="2">
    <source>
        <dbReference type="EMBL" id="MXQ07791.1"/>
    </source>
</evidence>
<dbReference type="Proteomes" id="UP000480350">
    <property type="component" value="Unassembled WGS sequence"/>
</dbReference>
<dbReference type="EMBL" id="WUPT01000001">
    <property type="protein sequence ID" value="MXQ07791.1"/>
    <property type="molecule type" value="Genomic_DNA"/>
</dbReference>
<reference evidence="2 3" key="2">
    <citation type="submission" date="2020-03" db="EMBL/GenBank/DDBJ databases">
        <title>Kangsaoukella pontilimi gen. nov., sp. nov., a new member of the family Rhodobacteraceae isolated from a tidal mudflat.</title>
        <authorList>
            <person name="Kim I.S."/>
        </authorList>
    </citation>
    <scope>NUCLEOTIDE SEQUENCE [LARGE SCALE GENOMIC DNA]</scope>
    <source>
        <strain evidence="2 3">GH1-50</strain>
    </source>
</reference>
<name>A0A7C9MCT3_9RHOB</name>
<dbReference type="InterPro" id="IPR052917">
    <property type="entry name" value="Stress-Dev_Protein"/>
</dbReference>
<dbReference type="Pfam" id="PF16242">
    <property type="entry name" value="Pyrid_ox_like"/>
    <property type="match status" value="1"/>
</dbReference>
<sequence length="160" mass="17487">MTEDVTHNTFYNSLDDIVAGMLSVDQTRPVPMSHYVDRDENALWFITAKGTDLEAALRGGPQSGRHVVASKSGELYATIDGLATLVIDPAKLDEIWSVVSAAWFEDGQKDDDIALIRFDLSEAEVWQTAGNLKFLFEIAKANVTGEKPETGSHGRLSFAA</sequence>
<organism evidence="2 3">
    <name type="scientific">Kangsaoukella pontilimi</name>
    <dbReference type="NCBI Taxonomy" id="2691042"/>
    <lineage>
        <taxon>Bacteria</taxon>
        <taxon>Pseudomonadati</taxon>
        <taxon>Pseudomonadota</taxon>
        <taxon>Alphaproteobacteria</taxon>
        <taxon>Rhodobacterales</taxon>
        <taxon>Paracoccaceae</taxon>
        <taxon>Kangsaoukella</taxon>
    </lineage>
</organism>
<gene>
    <name evidence="2" type="ORF">GQ651_08020</name>
</gene>
<comment type="caution">
    <text evidence="2">The sequence shown here is derived from an EMBL/GenBank/DDBJ whole genome shotgun (WGS) entry which is preliminary data.</text>
</comment>
<dbReference type="PANTHER" id="PTHR34818:SF1">
    <property type="entry name" value="PROTEIN BLI-3"/>
    <property type="match status" value="1"/>
</dbReference>
<evidence type="ECO:0000259" key="1">
    <source>
        <dbReference type="Pfam" id="PF16242"/>
    </source>
</evidence>
<dbReference type="InterPro" id="IPR038725">
    <property type="entry name" value="YdaG_split_barrel_FMN-bd"/>
</dbReference>
<evidence type="ECO:0000313" key="3">
    <source>
        <dbReference type="Proteomes" id="UP000480350"/>
    </source>
</evidence>
<keyword evidence="3" id="KW-1185">Reference proteome</keyword>
<reference evidence="2 3" key="1">
    <citation type="submission" date="2019-12" db="EMBL/GenBank/DDBJ databases">
        <authorList>
            <person name="Lee S.D."/>
        </authorList>
    </citation>
    <scope>NUCLEOTIDE SEQUENCE [LARGE SCALE GENOMIC DNA]</scope>
    <source>
        <strain evidence="2 3">GH1-50</strain>
    </source>
</reference>
<dbReference type="PANTHER" id="PTHR34818">
    <property type="entry name" value="PROTEIN BLI-3"/>
    <property type="match status" value="1"/>
</dbReference>
<protein>
    <submittedName>
        <fullName evidence="2">Pyridoxamine 5'-phosphate oxidase family protein</fullName>
    </submittedName>
</protein>